<dbReference type="PANTHER" id="PTHR42879:SF2">
    <property type="entry name" value="3-OXOACYL-[ACYL-CARRIER-PROTEIN] REDUCTASE FABG"/>
    <property type="match status" value="1"/>
</dbReference>
<dbReference type="Pfam" id="PF13561">
    <property type="entry name" value="adh_short_C2"/>
    <property type="match status" value="1"/>
</dbReference>
<dbReference type="PRINTS" id="PR00081">
    <property type="entry name" value="GDHRDH"/>
</dbReference>
<dbReference type="RefSeq" id="WP_284256184.1">
    <property type="nucleotide sequence ID" value="NZ_BSOS01000006.1"/>
</dbReference>
<evidence type="ECO:0000256" key="1">
    <source>
        <dbReference type="ARBA" id="ARBA00006484"/>
    </source>
</evidence>
<comment type="similarity">
    <text evidence="1">Belongs to the short-chain dehydrogenases/reductases (SDR) family.</text>
</comment>
<organism evidence="2 3">
    <name type="scientific">Acidocella aquatica</name>
    <dbReference type="NCBI Taxonomy" id="1922313"/>
    <lineage>
        <taxon>Bacteria</taxon>
        <taxon>Pseudomonadati</taxon>
        <taxon>Pseudomonadota</taxon>
        <taxon>Alphaproteobacteria</taxon>
        <taxon>Acetobacterales</taxon>
        <taxon>Acidocellaceae</taxon>
        <taxon>Acidocella</taxon>
    </lineage>
</organism>
<accession>A0ABQ6A642</accession>
<evidence type="ECO:0000313" key="3">
    <source>
        <dbReference type="Proteomes" id="UP001156641"/>
    </source>
</evidence>
<dbReference type="InterPro" id="IPR050259">
    <property type="entry name" value="SDR"/>
</dbReference>
<keyword evidence="3" id="KW-1185">Reference proteome</keyword>
<proteinExistence type="inferred from homology"/>
<dbReference type="Gene3D" id="3.40.50.720">
    <property type="entry name" value="NAD(P)-binding Rossmann-like Domain"/>
    <property type="match status" value="1"/>
</dbReference>
<gene>
    <name evidence="2" type="ORF">GCM10010909_03510</name>
</gene>
<evidence type="ECO:0000313" key="2">
    <source>
        <dbReference type="EMBL" id="GLR65673.1"/>
    </source>
</evidence>
<reference evidence="3" key="1">
    <citation type="journal article" date="2019" name="Int. J. Syst. Evol. Microbiol.">
        <title>The Global Catalogue of Microorganisms (GCM) 10K type strain sequencing project: providing services to taxonomists for standard genome sequencing and annotation.</title>
        <authorList>
            <consortium name="The Broad Institute Genomics Platform"/>
            <consortium name="The Broad Institute Genome Sequencing Center for Infectious Disease"/>
            <person name="Wu L."/>
            <person name="Ma J."/>
        </authorList>
    </citation>
    <scope>NUCLEOTIDE SEQUENCE [LARGE SCALE GENOMIC DNA]</scope>
    <source>
        <strain evidence="3">NBRC 112502</strain>
    </source>
</reference>
<name>A0ABQ6A642_9PROT</name>
<dbReference type="SUPFAM" id="SSF51735">
    <property type="entry name" value="NAD(P)-binding Rossmann-fold domains"/>
    <property type="match status" value="1"/>
</dbReference>
<dbReference type="EMBL" id="BSOS01000006">
    <property type="protein sequence ID" value="GLR65673.1"/>
    <property type="molecule type" value="Genomic_DNA"/>
</dbReference>
<dbReference type="InterPro" id="IPR002347">
    <property type="entry name" value="SDR_fam"/>
</dbReference>
<comment type="caution">
    <text evidence="2">The sequence shown here is derived from an EMBL/GenBank/DDBJ whole genome shotgun (WGS) entry which is preliminary data.</text>
</comment>
<dbReference type="Proteomes" id="UP001156641">
    <property type="component" value="Unassembled WGS sequence"/>
</dbReference>
<protein>
    <submittedName>
        <fullName evidence="2">Oxidoreductase</fullName>
    </submittedName>
</protein>
<dbReference type="PANTHER" id="PTHR42879">
    <property type="entry name" value="3-OXOACYL-(ACYL-CARRIER-PROTEIN) REDUCTASE"/>
    <property type="match status" value="1"/>
</dbReference>
<sequence>MANEDFPAGIAFVTGGSGGIGGAIVEAFARAGSDVVFTYRNGVERAQAVAERAAKHGVKVEMRQVKLEDPASLDAVLTEIATSGRKIHSFVYASGPTVNVGYVSDLTVENWRNIFEHDTIACFSFVKAALAFLKAHPISAKSAGSITAITSSQKFRPEVRGVLSAAPKAAVEALFFATAKENARFKIRANVIQSGWVMAGQISDGIEGQLNEEALKSIVAQIPLKRLGTPTEVAEGVVFVSSERASFITGATLVIDGGMHL</sequence>
<dbReference type="InterPro" id="IPR036291">
    <property type="entry name" value="NAD(P)-bd_dom_sf"/>
</dbReference>